<dbReference type="InterPro" id="IPR006977">
    <property type="entry name" value="Yip1_dom"/>
</dbReference>
<evidence type="ECO:0000256" key="4">
    <source>
        <dbReference type="ARBA" id="ARBA00022989"/>
    </source>
</evidence>
<keyword evidence="4 6" id="KW-1133">Transmembrane helix</keyword>
<dbReference type="GO" id="GO:0000139">
    <property type="term" value="C:Golgi membrane"/>
    <property type="evidence" value="ECO:0007669"/>
    <property type="project" value="UniProtKB-SubCell"/>
</dbReference>
<evidence type="ECO:0000256" key="7">
    <source>
        <dbReference type="SAM" id="MobiDB-lite"/>
    </source>
</evidence>
<feature type="transmembrane region" description="Helical" evidence="6">
    <location>
        <begin position="209"/>
        <end position="231"/>
    </location>
</feature>
<evidence type="ECO:0000256" key="5">
    <source>
        <dbReference type="ARBA" id="ARBA00023136"/>
    </source>
</evidence>
<evidence type="ECO:0000256" key="1">
    <source>
        <dbReference type="ARBA" id="ARBA00004141"/>
    </source>
</evidence>
<feature type="transmembrane region" description="Helical" evidence="6">
    <location>
        <begin position="182"/>
        <end position="203"/>
    </location>
</feature>
<organism evidence="9 10">
    <name type="scientific">Entomortierella parvispora</name>
    <dbReference type="NCBI Taxonomy" id="205924"/>
    <lineage>
        <taxon>Eukaryota</taxon>
        <taxon>Fungi</taxon>
        <taxon>Fungi incertae sedis</taxon>
        <taxon>Mucoromycota</taxon>
        <taxon>Mortierellomycotina</taxon>
        <taxon>Mortierellomycetes</taxon>
        <taxon>Mortierellales</taxon>
        <taxon>Mortierellaceae</taxon>
        <taxon>Entomortierella</taxon>
    </lineage>
</organism>
<sequence length="267" mass="29583">MANKGAYSAIEIDDDELQFQSFETSSSSPSASGNISSSNSTPQPRPAGFGTAGTFDPHRTIQDQTVAKPIWSIDYYAKFFDVDTTQVMERCMASIIPKDNFLNVMGGSPDLYGPFWISTTVVFVLFVMSSIIDSIHAYMESVPYSYDIGHLTFAFATIYTYAFMIPAMIWGATKYFGCQPDLLEMLALYGYGLTVWVPVAFLSVAPWNLLRWILILAGGASSGVFLVRNMYPVLQRAEAQTSKAILILVVGLHVILTLILKYKFFSL</sequence>
<reference evidence="9" key="2">
    <citation type="journal article" date="2022" name="Microbiol. Resour. Announc.">
        <title>Whole-Genome Sequence of Entomortierella parvispora E1425, a Mucoromycotan Fungus Associated with Burkholderiaceae-Related Endosymbiotic Bacteria.</title>
        <authorList>
            <person name="Herlambang A."/>
            <person name="Guo Y."/>
            <person name="Takashima Y."/>
            <person name="Narisawa K."/>
            <person name="Ohta H."/>
            <person name="Nishizawa T."/>
        </authorList>
    </citation>
    <scope>NUCLEOTIDE SEQUENCE</scope>
    <source>
        <strain evidence="9">E1425</strain>
    </source>
</reference>
<evidence type="ECO:0000256" key="2">
    <source>
        <dbReference type="ARBA" id="ARBA00010596"/>
    </source>
</evidence>
<feature type="region of interest" description="Disordered" evidence="7">
    <location>
        <begin position="18"/>
        <end position="55"/>
    </location>
</feature>
<dbReference type="InterPro" id="IPR039765">
    <property type="entry name" value="Yip5/YIPF1/YIPF2"/>
</dbReference>
<dbReference type="PANTHER" id="PTHR12822">
    <property type="entry name" value="PROTEIN YIPF"/>
    <property type="match status" value="1"/>
</dbReference>
<accession>A0A9P3HIK6</accession>
<dbReference type="GO" id="GO:0016192">
    <property type="term" value="P:vesicle-mediated transport"/>
    <property type="evidence" value="ECO:0007669"/>
    <property type="project" value="InterPro"/>
</dbReference>
<comment type="subcellular location">
    <subcellularLocation>
        <location evidence="6">Golgi apparatus membrane</location>
        <topology evidence="6">Multi-pass membrane protein</topology>
    </subcellularLocation>
    <subcellularLocation>
        <location evidence="1">Membrane</location>
        <topology evidence="1">Multi-pass membrane protein</topology>
    </subcellularLocation>
</comment>
<evidence type="ECO:0000259" key="8">
    <source>
        <dbReference type="Pfam" id="PF04893"/>
    </source>
</evidence>
<comment type="caution">
    <text evidence="9">The sequence shown here is derived from an EMBL/GenBank/DDBJ whole genome shotgun (WGS) entry which is preliminary data.</text>
</comment>
<feature type="transmembrane region" description="Helical" evidence="6">
    <location>
        <begin position="243"/>
        <end position="262"/>
    </location>
</feature>
<dbReference type="Pfam" id="PF04893">
    <property type="entry name" value="Yip1"/>
    <property type="match status" value="1"/>
</dbReference>
<evidence type="ECO:0000313" key="9">
    <source>
        <dbReference type="EMBL" id="GJJ77286.1"/>
    </source>
</evidence>
<gene>
    <name evidence="9" type="ORF">EMPS_09645</name>
</gene>
<comment type="similarity">
    <text evidence="2 6">Belongs to the YIP1 family.</text>
</comment>
<keyword evidence="3 6" id="KW-0812">Transmembrane</keyword>
<keyword evidence="10" id="KW-1185">Reference proteome</keyword>
<dbReference type="Proteomes" id="UP000827284">
    <property type="component" value="Unassembled WGS sequence"/>
</dbReference>
<keyword evidence="5 6" id="KW-0472">Membrane</keyword>
<proteinExistence type="inferred from homology"/>
<dbReference type="PANTHER" id="PTHR12822:SF2">
    <property type="entry name" value="PROTEIN YIPF"/>
    <property type="match status" value="1"/>
</dbReference>
<evidence type="ECO:0000313" key="10">
    <source>
        <dbReference type="Proteomes" id="UP000827284"/>
    </source>
</evidence>
<feature type="transmembrane region" description="Helical" evidence="6">
    <location>
        <begin position="115"/>
        <end position="139"/>
    </location>
</feature>
<dbReference type="EMBL" id="BQFW01000013">
    <property type="protein sequence ID" value="GJJ77286.1"/>
    <property type="molecule type" value="Genomic_DNA"/>
</dbReference>
<protein>
    <recommendedName>
        <fullName evidence="6">Protein YIP</fullName>
    </recommendedName>
</protein>
<evidence type="ECO:0000256" key="3">
    <source>
        <dbReference type="ARBA" id="ARBA00022692"/>
    </source>
</evidence>
<dbReference type="OrthoDB" id="10256463at2759"/>
<feature type="compositionally biased region" description="Low complexity" evidence="7">
    <location>
        <begin position="21"/>
        <end position="40"/>
    </location>
</feature>
<dbReference type="AlphaFoldDB" id="A0A9P3HIK6"/>
<feature type="transmembrane region" description="Helical" evidence="6">
    <location>
        <begin position="151"/>
        <end position="170"/>
    </location>
</feature>
<dbReference type="GO" id="GO:0031267">
    <property type="term" value="F:small GTPase binding"/>
    <property type="evidence" value="ECO:0007669"/>
    <property type="project" value="InterPro"/>
</dbReference>
<evidence type="ECO:0000256" key="6">
    <source>
        <dbReference type="RuleBase" id="RU361264"/>
    </source>
</evidence>
<feature type="domain" description="Yip1" evidence="8">
    <location>
        <begin position="96"/>
        <end position="258"/>
    </location>
</feature>
<name>A0A9P3HIK6_9FUNG</name>
<reference evidence="9" key="1">
    <citation type="submission" date="2021-11" db="EMBL/GenBank/DDBJ databases">
        <authorList>
            <person name="Herlambang A."/>
            <person name="Guo Y."/>
            <person name="Takashima Y."/>
            <person name="Nishizawa T."/>
        </authorList>
    </citation>
    <scope>NUCLEOTIDE SEQUENCE</scope>
    <source>
        <strain evidence="9">E1425</strain>
    </source>
</reference>